<evidence type="ECO:0000256" key="2">
    <source>
        <dbReference type="ARBA" id="ARBA00004533"/>
    </source>
</evidence>
<dbReference type="InterPro" id="IPR029787">
    <property type="entry name" value="Nucleotide_cyclase"/>
</dbReference>
<dbReference type="FunFam" id="3.30.70.270:FF:000001">
    <property type="entry name" value="Diguanylate cyclase domain protein"/>
    <property type="match status" value="1"/>
</dbReference>
<feature type="domain" description="PAC" evidence="9">
    <location>
        <begin position="651"/>
        <end position="703"/>
    </location>
</feature>
<comment type="subcellular location">
    <subcellularLocation>
        <location evidence="2">Cell inner membrane</location>
    </subcellularLocation>
</comment>
<feature type="domain" description="PAS" evidence="8">
    <location>
        <begin position="322"/>
        <end position="388"/>
    </location>
</feature>
<evidence type="ECO:0000256" key="6">
    <source>
        <dbReference type="ARBA" id="ARBA00051114"/>
    </source>
</evidence>
<dbReference type="GO" id="GO:0071732">
    <property type="term" value="P:cellular response to nitric oxide"/>
    <property type="evidence" value="ECO:0007669"/>
    <property type="project" value="UniProtKB-ARBA"/>
</dbReference>
<feature type="transmembrane region" description="Helical" evidence="7">
    <location>
        <begin position="150"/>
        <end position="172"/>
    </location>
</feature>
<dbReference type="FunFam" id="3.20.20.450:FF:000001">
    <property type="entry name" value="Cyclic di-GMP phosphodiesterase yahA"/>
    <property type="match status" value="1"/>
</dbReference>
<organism evidence="12 13">
    <name type="scientific">Pseudomonas fulva</name>
    <dbReference type="NCBI Taxonomy" id="47880"/>
    <lineage>
        <taxon>Bacteria</taxon>
        <taxon>Pseudomonadati</taxon>
        <taxon>Pseudomonadota</taxon>
        <taxon>Gammaproteobacteria</taxon>
        <taxon>Pseudomonadales</taxon>
        <taxon>Pseudomonadaceae</taxon>
        <taxon>Pseudomonas</taxon>
    </lineage>
</organism>
<comment type="caution">
    <text evidence="12">The sequence shown here is derived from an EMBL/GenBank/DDBJ whole genome shotgun (WGS) entry which is preliminary data.</text>
</comment>
<dbReference type="PROSITE" id="PS50887">
    <property type="entry name" value="GGDEF"/>
    <property type="match status" value="1"/>
</dbReference>
<dbReference type="SUPFAM" id="SSF55785">
    <property type="entry name" value="PYP-like sensor domain (PAS domain)"/>
    <property type="match status" value="4"/>
</dbReference>
<evidence type="ECO:0000256" key="5">
    <source>
        <dbReference type="ARBA" id="ARBA00022777"/>
    </source>
</evidence>
<dbReference type="GO" id="GO:0005886">
    <property type="term" value="C:plasma membrane"/>
    <property type="evidence" value="ECO:0007669"/>
    <property type="project" value="UniProtKB-SubCell"/>
</dbReference>
<feature type="transmembrane region" description="Helical" evidence="7">
    <location>
        <begin position="233"/>
        <end position="261"/>
    </location>
</feature>
<dbReference type="PROSITE" id="PS50113">
    <property type="entry name" value="PAC"/>
    <property type="match status" value="3"/>
</dbReference>
<dbReference type="CDD" id="cd00130">
    <property type="entry name" value="PAS"/>
    <property type="match status" value="3"/>
</dbReference>
<dbReference type="InterPro" id="IPR000160">
    <property type="entry name" value="GGDEF_dom"/>
</dbReference>
<evidence type="ECO:0000259" key="10">
    <source>
        <dbReference type="PROSITE" id="PS50883"/>
    </source>
</evidence>
<dbReference type="InterPro" id="IPR001610">
    <property type="entry name" value="PAC"/>
</dbReference>
<evidence type="ECO:0000256" key="4">
    <source>
        <dbReference type="ARBA" id="ARBA00022636"/>
    </source>
</evidence>
<dbReference type="SMART" id="SM00267">
    <property type="entry name" value="GGDEF"/>
    <property type="match status" value="1"/>
</dbReference>
<keyword evidence="4" id="KW-0973">c-di-GMP</keyword>
<dbReference type="NCBIfam" id="TIGR00229">
    <property type="entry name" value="sensory_box"/>
    <property type="match status" value="3"/>
</dbReference>
<feature type="domain" description="PAC" evidence="9">
    <location>
        <begin position="525"/>
        <end position="576"/>
    </location>
</feature>
<feature type="transmembrane region" description="Helical" evidence="7">
    <location>
        <begin position="12"/>
        <end position="29"/>
    </location>
</feature>
<evidence type="ECO:0000256" key="7">
    <source>
        <dbReference type="SAM" id="Phobius"/>
    </source>
</evidence>
<feature type="domain" description="PAC" evidence="9">
    <location>
        <begin position="391"/>
        <end position="442"/>
    </location>
</feature>
<dbReference type="InterPro" id="IPR001633">
    <property type="entry name" value="EAL_dom"/>
</dbReference>
<feature type="transmembrane region" description="Helical" evidence="7">
    <location>
        <begin position="36"/>
        <end position="54"/>
    </location>
</feature>
<dbReference type="Pfam" id="PF00990">
    <property type="entry name" value="GGDEF"/>
    <property type="match status" value="1"/>
</dbReference>
<dbReference type="EMBL" id="JXQW01000036">
    <property type="protein sequence ID" value="KIP99438.1"/>
    <property type="molecule type" value="Genomic_DNA"/>
</dbReference>
<name>A0A0D0KJ99_9PSED</name>
<dbReference type="SMART" id="SM00091">
    <property type="entry name" value="PAS"/>
    <property type="match status" value="3"/>
</dbReference>
<dbReference type="Gene3D" id="3.20.20.450">
    <property type="entry name" value="EAL domain"/>
    <property type="match status" value="1"/>
</dbReference>
<keyword evidence="7" id="KW-0472">Membrane</keyword>
<dbReference type="InterPro" id="IPR000700">
    <property type="entry name" value="PAS-assoc_C"/>
</dbReference>
<dbReference type="OrthoDB" id="9804951at2"/>
<dbReference type="SMART" id="SM00086">
    <property type="entry name" value="PAC"/>
    <property type="match status" value="4"/>
</dbReference>
<dbReference type="PANTHER" id="PTHR44757:SF2">
    <property type="entry name" value="BIOFILM ARCHITECTURE MAINTENANCE PROTEIN MBAA"/>
    <property type="match status" value="1"/>
</dbReference>
<protein>
    <recommendedName>
        <fullName evidence="3">cyclic-guanylate-specific phosphodiesterase</fullName>
        <ecNumber evidence="3">3.1.4.52</ecNumber>
    </recommendedName>
</protein>
<keyword evidence="5" id="KW-0808">Transferase</keyword>
<dbReference type="AlphaFoldDB" id="A0A0D0KJ99"/>
<dbReference type="PROSITE" id="PS50112">
    <property type="entry name" value="PAS"/>
    <property type="match status" value="2"/>
</dbReference>
<feature type="domain" description="EAL" evidence="10">
    <location>
        <begin position="1003"/>
        <end position="1258"/>
    </location>
</feature>
<dbReference type="CDD" id="cd01948">
    <property type="entry name" value="EAL"/>
    <property type="match status" value="1"/>
</dbReference>
<dbReference type="Proteomes" id="UP000032068">
    <property type="component" value="Unassembled WGS sequence"/>
</dbReference>
<dbReference type="InterPro" id="IPR043128">
    <property type="entry name" value="Rev_trsase/Diguanyl_cyclase"/>
</dbReference>
<comment type="cofactor">
    <cofactor evidence="1">
        <name>Mg(2+)</name>
        <dbReference type="ChEBI" id="CHEBI:18420"/>
    </cofactor>
</comment>
<dbReference type="EC" id="3.1.4.52" evidence="3"/>
<dbReference type="InterPro" id="IPR035965">
    <property type="entry name" value="PAS-like_dom_sf"/>
</dbReference>
<dbReference type="InterPro" id="IPR000014">
    <property type="entry name" value="PAS"/>
</dbReference>
<evidence type="ECO:0000256" key="1">
    <source>
        <dbReference type="ARBA" id="ARBA00001946"/>
    </source>
</evidence>
<dbReference type="Pfam" id="PF08448">
    <property type="entry name" value="PAS_4"/>
    <property type="match status" value="1"/>
</dbReference>
<dbReference type="NCBIfam" id="TIGR00254">
    <property type="entry name" value="GGDEF"/>
    <property type="match status" value="1"/>
</dbReference>
<feature type="transmembrane region" description="Helical" evidence="7">
    <location>
        <begin position="207"/>
        <end position="226"/>
    </location>
</feature>
<dbReference type="Gene3D" id="3.30.70.270">
    <property type="match status" value="1"/>
</dbReference>
<dbReference type="Pfam" id="PF00563">
    <property type="entry name" value="EAL"/>
    <property type="match status" value="1"/>
</dbReference>
<dbReference type="InterPro" id="IPR052155">
    <property type="entry name" value="Biofilm_reg_signaling"/>
</dbReference>
<dbReference type="GO" id="GO:0071111">
    <property type="term" value="F:cyclic-guanylate-specific phosphodiesterase activity"/>
    <property type="evidence" value="ECO:0007669"/>
    <property type="project" value="UniProtKB-EC"/>
</dbReference>
<dbReference type="Pfam" id="PF13426">
    <property type="entry name" value="PAS_9"/>
    <property type="match status" value="2"/>
</dbReference>
<keyword evidence="7" id="KW-0812">Transmembrane</keyword>
<sequence>MPPTSERLPFWTWWLPLPAFHLATLLSLTTQFQGGIAILYLPFALGLVLTLWWGPRVLVGLYANAMLSAPLWGLDWHWAPVHALPETLGVAFCYLALRWRPFDAALPDISHLLRFILLGVLVPTAITCLALLGSLLLLRGLSAQGAPQVALSLWLADSLTALVISIPLLTYVTPWLRRRGWSVSVEGISAPLQQVPEVLRALPSRSVLLLLLVCLPVLLELLPLSLKLPLIGLVMLSLALVWGFAGALCGAAMSVLSILALPWFHGVAANSSWIEPQRLELHFSILLLTLAALLVGRSLSDLRLALSRSDAMQRQLALANLALDASPLAVVIADARREDLPLIYCNPSFERITGHDDQGSLGLGLRRLLRDEQRPEEMRVLETAIRRGAPGNAVLRLQRKDGQPFWSEVILAPMHDESGLSHFIVMQQDVSARERLAQEVARQREELLQQSHLFSQTEDIASLGGWVLNLHDMSMYWSAGCFKIYELDPRNATLTFEESVGQFDAAGQALAYQTLQKMIEGDERFDLEVKVTTFLGKTRWIRLRGAAERDGTELVRLYGAVQDITTRRRTEQQLRERDDRLRLFFEAPLIGMALITPTFGWEEVNLKLCGILGRSREQLLACSWETISLPEDLEIEHLLLDDVLQGSREGFERDRRFIRPDGAEVHTRLNLRAVRRGNGRVSMFLLLVEDISARFEAEARYRTIVEHAPEAILLYTRDGGMVDFNENALRMFACRREDLLSRRPFELSPLLQPNGALSAQAGRVYVEAALQGDAPVFEWTHRDSSGRHFPCEVSLVRLPGEPALIRCSISDISERQRYQREIERLAYSDELTGLPNRRLLLDRLQHAMDREMRDGSLGALLFIDLDHFKTVNDSLGHLVGDSLLREVTARLAGQLRAEDTLARMGGDEFVVLLEALDANPQLAGEQAALTAERLLKSLEGTCLIEGHELAVSASIGIALHPFGEQNAADVLKQADTAMYRAKQAGRNALHFFAPEMQAAIDQRLQLQGELRQAIVRNQLYLAFQPQLRLDDGQVIGAEVLVRWAHPERGEVMPGQFIPLAEETGLIKEIGNWVLEQACATLQRWLPECPQLVLAVNLSPRELRSRGCVARVSSCLQRHAVPAAALELEITEGVLLEDVEQCIANMQALKALGVRFSIDDFGTGYSSLTYLKRLPLDRLKIDRSFTQDLGVGEIGSNTLLVETILMIARNLDLECVAEGIETPEQLEHLKALGCEFGQGYLLGKPMAEADFRAWIERSSA</sequence>
<accession>A0A0D0KJ99</accession>
<dbReference type="Gene3D" id="3.30.450.20">
    <property type="entry name" value="PAS domain"/>
    <property type="match status" value="4"/>
</dbReference>
<evidence type="ECO:0000259" key="8">
    <source>
        <dbReference type="PROSITE" id="PS50112"/>
    </source>
</evidence>
<dbReference type="SUPFAM" id="SSF55073">
    <property type="entry name" value="Nucleotide cyclase"/>
    <property type="match status" value="1"/>
</dbReference>
<feature type="transmembrane region" description="Helical" evidence="7">
    <location>
        <begin position="115"/>
        <end position="138"/>
    </location>
</feature>
<dbReference type="GO" id="GO:0016301">
    <property type="term" value="F:kinase activity"/>
    <property type="evidence" value="ECO:0007669"/>
    <property type="project" value="UniProtKB-KW"/>
</dbReference>
<comment type="catalytic activity">
    <reaction evidence="6">
        <text>3',3'-c-di-GMP + H2O = 5'-phosphoguanylyl(3'-&gt;5')guanosine + H(+)</text>
        <dbReference type="Rhea" id="RHEA:24902"/>
        <dbReference type="ChEBI" id="CHEBI:15377"/>
        <dbReference type="ChEBI" id="CHEBI:15378"/>
        <dbReference type="ChEBI" id="CHEBI:58754"/>
        <dbReference type="ChEBI" id="CHEBI:58805"/>
        <dbReference type="EC" id="3.1.4.52"/>
    </reaction>
    <physiologicalReaction direction="left-to-right" evidence="6">
        <dbReference type="Rhea" id="RHEA:24903"/>
    </physiologicalReaction>
</comment>
<reference evidence="12 13" key="1">
    <citation type="submission" date="2014-12" db="EMBL/GenBank/DDBJ databases">
        <title>16Stimator: statistical estimation of ribosomal gene copy numbers from draft genome assemblies.</title>
        <authorList>
            <person name="Perisin M.A."/>
            <person name="Vetter M."/>
            <person name="Gilbert J.A."/>
            <person name="Bergelson J."/>
        </authorList>
    </citation>
    <scope>NUCLEOTIDE SEQUENCE [LARGE SCALE GENOMIC DNA]</scope>
    <source>
        <strain evidence="12 13">MEJ086</strain>
    </source>
</reference>
<dbReference type="PANTHER" id="PTHR44757">
    <property type="entry name" value="DIGUANYLATE CYCLASE DGCP"/>
    <property type="match status" value="1"/>
</dbReference>
<gene>
    <name evidence="12" type="ORF">RU08_14225</name>
</gene>
<keyword evidence="7" id="KW-1133">Transmembrane helix</keyword>
<feature type="domain" description="GGDEF" evidence="11">
    <location>
        <begin position="856"/>
        <end position="994"/>
    </location>
</feature>
<evidence type="ECO:0000313" key="12">
    <source>
        <dbReference type="EMBL" id="KIP99438.1"/>
    </source>
</evidence>
<keyword evidence="5" id="KW-0418">Kinase</keyword>
<dbReference type="CDD" id="cd01949">
    <property type="entry name" value="GGDEF"/>
    <property type="match status" value="1"/>
</dbReference>
<evidence type="ECO:0000313" key="13">
    <source>
        <dbReference type="Proteomes" id="UP000032068"/>
    </source>
</evidence>
<evidence type="ECO:0000256" key="3">
    <source>
        <dbReference type="ARBA" id="ARBA00012282"/>
    </source>
</evidence>
<dbReference type="RefSeq" id="WP_042554497.1">
    <property type="nucleotide sequence ID" value="NZ_JXQW01000036.1"/>
</dbReference>
<proteinExistence type="predicted"/>
<evidence type="ECO:0000259" key="9">
    <source>
        <dbReference type="PROSITE" id="PS50113"/>
    </source>
</evidence>
<dbReference type="PROSITE" id="PS50883">
    <property type="entry name" value="EAL"/>
    <property type="match status" value="1"/>
</dbReference>
<dbReference type="InterPro" id="IPR013656">
    <property type="entry name" value="PAS_4"/>
</dbReference>
<dbReference type="SUPFAM" id="SSF141868">
    <property type="entry name" value="EAL domain-like"/>
    <property type="match status" value="1"/>
</dbReference>
<dbReference type="InterPro" id="IPR035919">
    <property type="entry name" value="EAL_sf"/>
</dbReference>
<dbReference type="SMART" id="SM00052">
    <property type="entry name" value="EAL"/>
    <property type="match status" value="1"/>
</dbReference>
<evidence type="ECO:0000259" key="11">
    <source>
        <dbReference type="PROSITE" id="PS50887"/>
    </source>
</evidence>
<feature type="domain" description="PAS" evidence="8">
    <location>
        <begin position="697"/>
        <end position="773"/>
    </location>
</feature>
<feature type="transmembrane region" description="Helical" evidence="7">
    <location>
        <begin position="281"/>
        <end position="299"/>
    </location>
</feature>